<dbReference type="InterPro" id="IPR014031">
    <property type="entry name" value="Ketoacyl_synth_C"/>
</dbReference>
<dbReference type="InterPro" id="IPR036736">
    <property type="entry name" value="ACP-like_sf"/>
</dbReference>
<feature type="region of interest" description="N-terminal hotdog fold" evidence="9">
    <location>
        <begin position="938"/>
        <end position="1068"/>
    </location>
</feature>
<keyword evidence="8" id="KW-0012">Acyltransferase</keyword>
<keyword evidence="4" id="KW-0597">Phosphoprotein</keyword>
<dbReference type="EMBL" id="CP029159">
    <property type="protein sequence ID" value="QKM66160.1"/>
    <property type="molecule type" value="Genomic_DNA"/>
</dbReference>
<keyword evidence="7" id="KW-0511">Multifunctional enzyme</keyword>
<dbReference type="Pfam" id="PF02801">
    <property type="entry name" value="Ketoacyl-synt_C"/>
    <property type="match status" value="1"/>
</dbReference>
<dbReference type="Gene3D" id="1.10.1200.10">
    <property type="entry name" value="ACP-like"/>
    <property type="match status" value="1"/>
</dbReference>
<dbReference type="PANTHER" id="PTHR43775:SF51">
    <property type="entry name" value="INACTIVE PHENOLPHTHIOCEROL SYNTHESIS POLYKETIDE SYNTHASE TYPE I PKS1-RELATED"/>
    <property type="match status" value="1"/>
</dbReference>
<gene>
    <name evidence="14" type="ORF">STSU_002270</name>
</gene>
<dbReference type="SMART" id="SM00826">
    <property type="entry name" value="PKS_DH"/>
    <property type="match status" value="1"/>
</dbReference>
<evidence type="ECO:0000256" key="3">
    <source>
        <dbReference type="ARBA" id="ARBA00022450"/>
    </source>
</evidence>
<dbReference type="InterPro" id="IPR020841">
    <property type="entry name" value="PKS_Beta-ketoAc_synthase_dom"/>
</dbReference>
<dbReference type="InterPro" id="IPR016035">
    <property type="entry name" value="Acyl_Trfase/lysoPLipase"/>
</dbReference>
<dbReference type="Gene3D" id="3.10.129.110">
    <property type="entry name" value="Polyketide synthase dehydratase"/>
    <property type="match status" value="1"/>
</dbReference>
<comment type="pathway">
    <text evidence="2">Antibiotic biosynthesis.</text>
</comment>
<dbReference type="Pfam" id="PF21089">
    <property type="entry name" value="PKS_DH_N"/>
    <property type="match status" value="1"/>
</dbReference>
<dbReference type="SUPFAM" id="SSF52151">
    <property type="entry name" value="FabD/lysophospholipase-like"/>
    <property type="match status" value="1"/>
</dbReference>
<organism evidence="14 15">
    <name type="scientific">Streptomyces tsukubensis (strain DSM 42081 / NBRC 108919 / NRRL 18488 / 9993)</name>
    <dbReference type="NCBI Taxonomy" id="1114943"/>
    <lineage>
        <taxon>Bacteria</taxon>
        <taxon>Bacillati</taxon>
        <taxon>Actinomycetota</taxon>
        <taxon>Actinomycetes</taxon>
        <taxon>Kitasatosporales</taxon>
        <taxon>Streptomycetaceae</taxon>
        <taxon>Streptomyces</taxon>
    </lineage>
</organism>
<dbReference type="Pfam" id="PF08990">
    <property type="entry name" value="Docking"/>
    <property type="match status" value="1"/>
</dbReference>
<dbReference type="InterPro" id="IPR057326">
    <property type="entry name" value="KR_dom"/>
</dbReference>
<dbReference type="PROSITE" id="PS52004">
    <property type="entry name" value="KS3_2"/>
    <property type="match status" value="1"/>
</dbReference>
<dbReference type="Pfam" id="PF00550">
    <property type="entry name" value="PP-binding"/>
    <property type="match status" value="1"/>
</dbReference>
<dbReference type="PROSITE" id="PS00606">
    <property type="entry name" value="KS3_1"/>
    <property type="match status" value="1"/>
</dbReference>
<feature type="domain" description="PKS/mFAS DH" evidence="13">
    <location>
        <begin position="938"/>
        <end position="1223"/>
    </location>
</feature>
<feature type="active site" description="Proton acceptor; for dehydratase activity" evidence="9">
    <location>
        <position position="970"/>
    </location>
</feature>
<dbReference type="Gene3D" id="3.40.50.1820">
    <property type="entry name" value="alpha/beta hydrolase"/>
    <property type="match status" value="1"/>
</dbReference>
<evidence type="ECO:0000259" key="11">
    <source>
        <dbReference type="PROSITE" id="PS50075"/>
    </source>
</evidence>
<dbReference type="Proteomes" id="UP000005940">
    <property type="component" value="Chromosome"/>
</dbReference>
<dbReference type="InterPro" id="IPR032821">
    <property type="entry name" value="PKS_assoc"/>
</dbReference>
<dbReference type="InterPro" id="IPR020806">
    <property type="entry name" value="PKS_PP-bd"/>
</dbReference>
<evidence type="ECO:0000256" key="7">
    <source>
        <dbReference type="ARBA" id="ARBA00023268"/>
    </source>
</evidence>
<dbReference type="Pfam" id="PF00109">
    <property type="entry name" value="ketoacyl-synt"/>
    <property type="match status" value="1"/>
</dbReference>
<dbReference type="InterPro" id="IPR016039">
    <property type="entry name" value="Thiolase-like"/>
</dbReference>
<dbReference type="Pfam" id="PF16197">
    <property type="entry name" value="KAsynt_C_assoc"/>
    <property type="match status" value="1"/>
</dbReference>
<dbReference type="CDD" id="cd08956">
    <property type="entry name" value="KR_3_FAS_SDR_x"/>
    <property type="match status" value="1"/>
</dbReference>
<dbReference type="SMART" id="SM00823">
    <property type="entry name" value="PKS_PP"/>
    <property type="match status" value="1"/>
</dbReference>
<dbReference type="InterPro" id="IPR029058">
    <property type="entry name" value="AB_hydrolase_fold"/>
</dbReference>
<dbReference type="SMART" id="SM00825">
    <property type="entry name" value="PKS_KS"/>
    <property type="match status" value="1"/>
</dbReference>
<dbReference type="Pfam" id="PF22953">
    <property type="entry name" value="SpnB_Rossmann"/>
    <property type="match status" value="1"/>
</dbReference>
<evidence type="ECO:0000256" key="6">
    <source>
        <dbReference type="ARBA" id="ARBA00023194"/>
    </source>
</evidence>
<keyword evidence="6" id="KW-0045">Antibiotic biosynthesis</keyword>
<dbReference type="InterPro" id="IPR020802">
    <property type="entry name" value="TesA-like"/>
</dbReference>
<evidence type="ECO:0000256" key="1">
    <source>
        <dbReference type="ARBA" id="ARBA00001957"/>
    </source>
</evidence>
<dbReference type="Gene3D" id="3.40.47.10">
    <property type="match status" value="1"/>
</dbReference>
<dbReference type="InterPro" id="IPR001031">
    <property type="entry name" value="Thioesterase"/>
</dbReference>
<dbReference type="GO" id="GO:0031177">
    <property type="term" value="F:phosphopantetheine binding"/>
    <property type="evidence" value="ECO:0007669"/>
    <property type="project" value="InterPro"/>
</dbReference>
<dbReference type="GO" id="GO:0033068">
    <property type="term" value="P:macrolide biosynthetic process"/>
    <property type="evidence" value="ECO:0007669"/>
    <property type="project" value="UniProtKB-ARBA"/>
</dbReference>
<dbReference type="GO" id="GO:0004315">
    <property type="term" value="F:3-oxoacyl-[acyl-carrier-protein] synthase activity"/>
    <property type="evidence" value="ECO:0007669"/>
    <property type="project" value="InterPro"/>
</dbReference>
<dbReference type="FunFam" id="3.40.366.10:FF:000002">
    <property type="entry name" value="Probable polyketide synthase 2"/>
    <property type="match status" value="1"/>
</dbReference>
<dbReference type="InterPro" id="IPR036291">
    <property type="entry name" value="NAD(P)-bd_dom_sf"/>
</dbReference>
<dbReference type="GO" id="GO:0006633">
    <property type="term" value="P:fatty acid biosynthetic process"/>
    <property type="evidence" value="ECO:0007669"/>
    <property type="project" value="InterPro"/>
</dbReference>
<dbReference type="Pfam" id="PF00975">
    <property type="entry name" value="Thioesterase"/>
    <property type="match status" value="1"/>
</dbReference>
<feature type="region of interest" description="Disordered" evidence="10">
    <location>
        <begin position="2085"/>
        <end position="2109"/>
    </location>
</feature>
<evidence type="ECO:0000259" key="12">
    <source>
        <dbReference type="PROSITE" id="PS52004"/>
    </source>
</evidence>
<evidence type="ECO:0000313" key="14">
    <source>
        <dbReference type="EMBL" id="QKM66160.1"/>
    </source>
</evidence>
<dbReference type="PROSITE" id="PS52019">
    <property type="entry name" value="PKS_MFAS_DH"/>
    <property type="match status" value="1"/>
</dbReference>
<dbReference type="InterPro" id="IPR014043">
    <property type="entry name" value="Acyl_transferase_dom"/>
</dbReference>
<evidence type="ECO:0000256" key="8">
    <source>
        <dbReference type="ARBA" id="ARBA00023315"/>
    </source>
</evidence>
<evidence type="ECO:0000313" key="15">
    <source>
        <dbReference type="Proteomes" id="UP000005940"/>
    </source>
</evidence>
<dbReference type="SUPFAM" id="SSF55048">
    <property type="entry name" value="Probable ACP-binding domain of malonyl-CoA ACP transacylase"/>
    <property type="match status" value="1"/>
</dbReference>
<dbReference type="InterPro" id="IPR015083">
    <property type="entry name" value="NorB/c/GfsB-D-like_docking"/>
</dbReference>
<dbReference type="InterPro" id="IPR018201">
    <property type="entry name" value="Ketoacyl_synth_AS"/>
</dbReference>
<reference evidence="14 15" key="1">
    <citation type="journal article" date="2012" name="J. Bacteriol.">
        <title>Draft genome of Streptomyces tsukubaensis NRRL 18488, the producer of the clinically important immunosuppressant tacrolimus (FK506).</title>
        <authorList>
            <person name="Barreiro C."/>
            <person name="Prieto C."/>
            <person name="Sola-Landa A."/>
            <person name="Solera E."/>
            <person name="Martinez-Castro M."/>
            <person name="Perez-Redondo R."/>
            <person name="Garcia-Estrada C."/>
            <person name="Aparicio J.F."/>
            <person name="Fernandez-Martinez L.T."/>
            <person name="Santos-Aberturas J."/>
            <person name="Salehi-Najafabadi Z."/>
            <person name="Rodriguez-Garcia A."/>
            <person name="Tauch A."/>
            <person name="Martin J.F."/>
        </authorList>
    </citation>
    <scope>NUCLEOTIDE SEQUENCE [LARGE SCALE GENOMIC DNA]</scope>
    <source>
        <strain evidence="15">DSM 42081 / NBRC 108919 / NRRL 18488 / 9993</strain>
    </source>
</reference>
<dbReference type="Gene3D" id="3.40.366.10">
    <property type="entry name" value="Malonyl-Coenzyme A Acyl Carrier Protein, domain 2"/>
    <property type="match status" value="1"/>
</dbReference>
<dbReference type="InterPro" id="IPR016036">
    <property type="entry name" value="Malonyl_transacylase_ACP-bd"/>
</dbReference>
<dbReference type="Gene3D" id="3.30.70.3290">
    <property type="match status" value="1"/>
</dbReference>
<dbReference type="InterPro" id="IPR009081">
    <property type="entry name" value="PP-bd_ACP"/>
</dbReference>
<dbReference type="Gene3D" id="3.40.50.720">
    <property type="entry name" value="NAD(P)-binding Rossmann-like Domain"/>
    <property type="match status" value="1"/>
</dbReference>
<evidence type="ECO:0000256" key="5">
    <source>
        <dbReference type="ARBA" id="ARBA00022679"/>
    </source>
</evidence>
<dbReference type="InterPro" id="IPR049552">
    <property type="entry name" value="PKS_DH_N"/>
</dbReference>
<protein>
    <submittedName>
        <fullName evidence="14">Polyketide synthase</fullName>
    </submittedName>
</protein>
<dbReference type="SUPFAM" id="SSF53901">
    <property type="entry name" value="Thiolase-like"/>
    <property type="match status" value="1"/>
</dbReference>
<evidence type="ECO:0000259" key="13">
    <source>
        <dbReference type="PROSITE" id="PS52019"/>
    </source>
</evidence>
<name>A0A7G3UAM4_STRT9</name>
<feature type="region of interest" description="C-terminal hotdog fold" evidence="9">
    <location>
        <begin position="1081"/>
        <end position="1223"/>
    </location>
</feature>
<dbReference type="CDD" id="cd00833">
    <property type="entry name" value="PKS"/>
    <property type="match status" value="1"/>
</dbReference>
<dbReference type="Pfam" id="PF00698">
    <property type="entry name" value="Acyl_transf_1"/>
    <property type="match status" value="1"/>
</dbReference>
<feature type="compositionally biased region" description="Basic and acidic residues" evidence="10">
    <location>
        <begin position="1031"/>
        <end position="1043"/>
    </location>
</feature>
<dbReference type="SMART" id="SM00824">
    <property type="entry name" value="PKS_TE"/>
    <property type="match status" value="1"/>
</dbReference>
<keyword evidence="3" id="KW-0596">Phosphopantetheine</keyword>
<dbReference type="SMART" id="SM00827">
    <property type="entry name" value="PKS_AT"/>
    <property type="match status" value="1"/>
</dbReference>
<comment type="cofactor">
    <cofactor evidence="1">
        <name>pantetheine 4'-phosphate</name>
        <dbReference type="ChEBI" id="CHEBI:47942"/>
    </cofactor>
</comment>
<accession>A0A7G3UAM4</accession>
<dbReference type="InterPro" id="IPR013968">
    <property type="entry name" value="PKS_KR"/>
</dbReference>
<feature type="domain" description="Ketosynthase family 3 (KS3)" evidence="12">
    <location>
        <begin position="44"/>
        <end position="470"/>
    </location>
</feature>
<dbReference type="GO" id="GO:0004312">
    <property type="term" value="F:fatty acid synthase activity"/>
    <property type="evidence" value="ECO:0007669"/>
    <property type="project" value="TreeGrafter"/>
</dbReference>
<evidence type="ECO:0000256" key="2">
    <source>
        <dbReference type="ARBA" id="ARBA00004792"/>
    </source>
</evidence>
<dbReference type="PROSITE" id="PS00012">
    <property type="entry name" value="PHOSPHOPANTETHEINE"/>
    <property type="match status" value="1"/>
</dbReference>
<dbReference type="SUPFAM" id="SSF53474">
    <property type="entry name" value="alpha/beta-Hydrolases"/>
    <property type="match status" value="1"/>
</dbReference>
<dbReference type="PROSITE" id="PS50075">
    <property type="entry name" value="CARRIER"/>
    <property type="match status" value="1"/>
</dbReference>
<dbReference type="InterPro" id="IPR050091">
    <property type="entry name" value="PKS_NRPS_Biosynth_Enz"/>
</dbReference>
<dbReference type="InterPro" id="IPR001227">
    <property type="entry name" value="Ac_transferase_dom_sf"/>
</dbReference>
<feature type="domain" description="Carrier" evidence="11">
    <location>
        <begin position="1710"/>
        <end position="1785"/>
    </location>
</feature>
<dbReference type="InterPro" id="IPR006162">
    <property type="entry name" value="Ppantetheine_attach_site"/>
</dbReference>
<dbReference type="Pfam" id="PF14765">
    <property type="entry name" value="PS-DH"/>
    <property type="match status" value="1"/>
</dbReference>
<dbReference type="InterPro" id="IPR020807">
    <property type="entry name" value="PKS_DH"/>
</dbReference>
<dbReference type="SUPFAM" id="SSF51735">
    <property type="entry name" value="NAD(P)-binding Rossmann-fold domains"/>
    <property type="match status" value="2"/>
</dbReference>
<dbReference type="InterPro" id="IPR049551">
    <property type="entry name" value="PKS_DH_C"/>
</dbReference>
<dbReference type="Pfam" id="PF08659">
    <property type="entry name" value="KR"/>
    <property type="match status" value="1"/>
</dbReference>
<sequence length="2109" mass="220036">MSTDTHTDPGTGPDSHRVVEALRASLLENKRLRQENRRLVDDSAEPVAIVAMSCRYPGGVRTPEDLWELLLDERDAVSPFPADRGWDIEERYDTDPDAPGTFYVREGGILHDAAEFDAGFFGISPREALAMDPQQRLLLEASWEVLERAGINPQALRGSRTGVYTGVINSDYGARLGRVPDELEGFLGTGTIPSVASGRIAYTLGLEGPAVTLDTACSSSLVAVHLACQGLRSGDTSLALAGGVTVMSTPGIYIGFSRQRGLAPDGRSKSFSSAADGAGFGEGLGLLLLERLSDARRNGHPVLAVIRGSAVNQDGASNGLTAPNGPAQQSVIIRALDRAGLAPADVDLVEAHGTGTTLGDPIEAQAILATYGRNRPADRPLRLGSLKSNLSHTQAAAGVGGVIKAVLAMRYGVMPKTLHIDRPSPQVDWTEGAVSLLTAATPWPETGRPRRAGVSSFGVSGTNAHVVLESVPVEVPVEARGAVPGSVVWPLSGRDGAALRGQAAALAARLAAEPGLGALDVGHSLAVGRSRFAERAVVVGQDRDELLAGVESLARGISAPGVVTGGGAVSGRSVLVFPGQGSQWVGMAAGLLGESEVFAGRMAECERALSAYVDWSLTEVVRSSGSLDAVDVVQPVLWAVMVSLAEVWRSHGIVPDGVVGHSQGEVAAACVVGGLSLEDGAKVVALRSRAVVPLAGLGGMASVALSAAEVRDRITVWDGRLSVAAVNGPRSTAVSGDADAITELLEQLKTQGIRSRRIEIDYASHSAQVEEIREQLLADLDGITPTSGTLPFWSTVTGGPLDTKALDAEYWYRNLRSTVEFEETTRALLAAGHRVFVEPSPHPSLTYAVEDTAAEAGATETRVLDTLRRGEGGLRQLQLALGQAYTQGLPVDWEPLFAGTGARRVDLPTYAFQRRRYWLDALPADRDPVSAGQTAADHPLLGAAVDLPDGAGTLFTGRLSTTLHPWLADHTVAGAVILPGAAFVELAAHVGRRFGYSLVEELTLAAPLVLPGDATDDHAVQLRVLVGPEDGSGRRPVEFHSRPETGTGGDRPWTRHATGTVGPPGPAVEAEPPAVPPPAGAVPLDPEELYALLEARGIDYGPAFRGVGAVWRNGDEIIAEVALPPGLPQAGRGFGVHPVLLDAALQTTGLREQPGTARSGGGVPLPFSWQNVAIEPSGAPVLHVRLRPDGPDAVTVRISDPTGRTVATIGSLTLRAASPDSLRTPADSVFRLRWTPVTAPTGPHPTTRWGLLGQRDDRLLPPGFPAEPGPAAPDAVLLVCPQSVPDGDDGPEAAHAAVASVLARIRSRLDDDTATGTPLVVLTRGATGGPAGPQQPVDPGAAAVWGLLRAAQLEHPDRFVLLDTDKPDGLGDALAELLATGEPQAALRDGTLYVPRLVRSAADTADTAARPGEQFGPAEGTVLLSGGGALATVLARHLVTAHGVRHIRLLSRRGADAPGTAELTAELAEHGAELIAESCDVSDRRALARALAAVPARHPLCAVVHTAGVIDDGLLQGLTEERTAAVLRPKLDAVWHLDRLTREADLSAFVVFSSAAGILGSPGQASYSAANAAVDALVAERRRLGLPGTSLAWGLWERRSGMTSTLDGAELRRIDRRGARGLSDAEAMALLDTVLGTDVAVPDGTVPDDAVRDDAGLHLVAGLDLTARHDGPVHPLLRLLVRSRPHDAPGTAPVSLRNRLAAAAPDEREEILRELVVTQAAEVLGHTESGALSAMVPFLSAGFDSLTAVELRNRLASATGLRLRPSVVFDSGTPAGLAEHLAAAAAADPASRSGIAPETVPGTEPTAPDTADVDPVSILFRRACALGRTDDGIALLKTTSALRPAFPSGDALAAAGGGPRLLHLGEREGAPVIVCFGSVVALGGAHQYARFAARFRENYAVYALDAPGFTPEEELPADMAALLTFQAATLLRELPGRTLVLVGSSSGGTLAHGVAAELERRGEGPAAVVLLDTYLSDNQGITQFNDVLMGGMFAREDRAAPMDGTRLTAMGGYFRLLDDWKPPEVRAPVLLVRATAPLGTPAAEAGDWRSSWAGADAVADVPGDHFSIMEEHVATTGEAVADWLRSTVRTPEDTPEETSEDQGERRRVG</sequence>
<evidence type="ECO:0000256" key="10">
    <source>
        <dbReference type="SAM" id="MobiDB-lite"/>
    </source>
</evidence>
<evidence type="ECO:0000256" key="4">
    <source>
        <dbReference type="ARBA" id="ARBA00022553"/>
    </source>
</evidence>
<feature type="region of interest" description="Disordered" evidence="10">
    <location>
        <begin position="1031"/>
        <end position="1073"/>
    </location>
</feature>
<dbReference type="FunFam" id="3.40.47.10:FF:000019">
    <property type="entry name" value="Polyketide synthase type I"/>
    <property type="match status" value="1"/>
</dbReference>
<dbReference type="RefSeq" id="WP_130585154.1">
    <property type="nucleotide sequence ID" value="NZ_CP029159.1"/>
</dbReference>
<keyword evidence="5" id="KW-0808">Transferase</keyword>
<proteinExistence type="predicted"/>
<feature type="active site" description="Proton donor; for dehydratase activity" evidence="9">
    <location>
        <position position="1142"/>
    </location>
</feature>
<dbReference type="InterPro" id="IPR014030">
    <property type="entry name" value="Ketoacyl_synth_N"/>
</dbReference>
<evidence type="ECO:0000256" key="9">
    <source>
        <dbReference type="PROSITE-ProRule" id="PRU01363"/>
    </source>
</evidence>
<dbReference type="InterPro" id="IPR049900">
    <property type="entry name" value="PKS_mFAS_DH"/>
</dbReference>
<dbReference type="PANTHER" id="PTHR43775">
    <property type="entry name" value="FATTY ACID SYNTHASE"/>
    <property type="match status" value="1"/>
</dbReference>
<dbReference type="InterPro" id="IPR055123">
    <property type="entry name" value="SpnB-like_Rossmann"/>
</dbReference>
<dbReference type="InterPro" id="IPR042104">
    <property type="entry name" value="PKS_dehydratase_sf"/>
</dbReference>
<keyword evidence="15" id="KW-1185">Reference proteome</keyword>
<dbReference type="SMART" id="SM00822">
    <property type="entry name" value="PKS_KR"/>
    <property type="match status" value="1"/>
</dbReference>